<dbReference type="SUPFAM" id="SSF58038">
    <property type="entry name" value="SNARE fusion complex"/>
    <property type="match status" value="1"/>
</dbReference>
<gene>
    <name evidence="4" type="ORF">SASPL_128323</name>
</gene>
<dbReference type="InterPro" id="IPR007705">
    <property type="entry name" value="Vesicle_trsprt_v-SNARE_N"/>
</dbReference>
<comment type="caution">
    <text evidence="4">The sequence shown here is derived from an EMBL/GenBank/DDBJ whole genome shotgun (WGS) entry which is preliminary data.</text>
</comment>
<dbReference type="Gene3D" id="1.20.58.400">
    <property type="entry name" value="t-snare proteins"/>
    <property type="match status" value="1"/>
</dbReference>
<dbReference type="AlphaFoldDB" id="A0A8X8XDK6"/>
<evidence type="ECO:0000313" key="5">
    <source>
        <dbReference type="Proteomes" id="UP000298416"/>
    </source>
</evidence>
<evidence type="ECO:0000313" key="4">
    <source>
        <dbReference type="EMBL" id="KAG6410270.1"/>
    </source>
</evidence>
<dbReference type="InterPro" id="IPR010989">
    <property type="entry name" value="SNARE"/>
</dbReference>
<keyword evidence="2" id="KW-0813">Transport</keyword>
<dbReference type="Gene3D" id="1.20.5.110">
    <property type="match status" value="1"/>
</dbReference>
<dbReference type="Pfam" id="PF12352">
    <property type="entry name" value="V-SNARE_C"/>
    <property type="match status" value="1"/>
</dbReference>
<comment type="similarity">
    <text evidence="1">Belongs to the VTI1 family.</text>
</comment>
<organism evidence="4">
    <name type="scientific">Salvia splendens</name>
    <name type="common">Scarlet sage</name>
    <dbReference type="NCBI Taxonomy" id="180675"/>
    <lineage>
        <taxon>Eukaryota</taxon>
        <taxon>Viridiplantae</taxon>
        <taxon>Streptophyta</taxon>
        <taxon>Embryophyta</taxon>
        <taxon>Tracheophyta</taxon>
        <taxon>Spermatophyta</taxon>
        <taxon>Magnoliopsida</taxon>
        <taxon>eudicotyledons</taxon>
        <taxon>Gunneridae</taxon>
        <taxon>Pentapetalae</taxon>
        <taxon>asterids</taxon>
        <taxon>lamiids</taxon>
        <taxon>Lamiales</taxon>
        <taxon>Lamiaceae</taxon>
        <taxon>Nepetoideae</taxon>
        <taxon>Mentheae</taxon>
        <taxon>Salviinae</taxon>
        <taxon>Salvia</taxon>
        <taxon>Salvia subgen. Calosphace</taxon>
        <taxon>core Calosphace</taxon>
    </lineage>
</organism>
<feature type="domain" description="Vesicle transport v-SNARE N-terminal" evidence="3">
    <location>
        <begin position="218"/>
        <end position="268"/>
    </location>
</feature>
<reference evidence="4" key="2">
    <citation type="submission" date="2020-08" db="EMBL/GenBank/DDBJ databases">
        <title>Plant Genome Project.</title>
        <authorList>
            <person name="Zhang R.-G."/>
        </authorList>
    </citation>
    <scope>NUCLEOTIDE SEQUENCE</scope>
    <source>
        <strain evidence="4">Huo1</strain>
        <tissue evidence="4">Leaf</tissue>
    </source>
</reference>
<proteinExistence type="inferred from homology"/>
<dbReference type="GO" id="GO:0016192">
    <property type="term" value="P:vesicle-mediated transport"/>
    <property type="evidence" value="ECO:0007669"/>
    <property type="project" value="InterPro"/>
</dbReference>
<keyword evidence="2" id="KW-0653">Protein transport</keyword>
<dbReference type="Pfam" id="PF05008">
    <property type="entry name" value="V-SNARE"/>
    <property type="match status" value="1"/>
</dbReference>
<dbReference type="SUPFAM" id="SSF47661">
    <property type="entry name" value="t-snare proteins"/>
    <property type="match status" value="1"/>
</dbReference>
<sequence length="333" mass="35738">MRGVVNELDPVDPAVVDLVFEKLEEVVVADGVLARARLRAGDEVDFGAAVDEVTALGVGFEGDEVAEADCAAEDENGDESAEDCYSDVAEFSIAAPSLREVAAVGAGAVAVVGGNLGETCGAPLLSGICEIRSHWLGRIESITDSTLECVEMAMQEIMNAETKKARFDVVAPIIITPFPTINVTAVTSIKFHSAFCDHCLLFSGDPINLRRLLRCQKMSQVFEGYERQYCEISANLSKKITAASVLNGEQKKQKISEVAGGLEDADALASADQRARLLMATERLEGRKTMLETEELGVSILHDLHQQRQSILQAHNTISLVFVSSLPPSGETV</sequence>
<accession>A0A8X8XDK6</accession>
<dbReference type="GO" id="GO:0016020">
    <property type="term" value="C:membrane"/>
    <property type="evidence" value="ECO:0007669"/>
    <property type="project" value="InterPro"/>
</dbReference>
<dbReference type="EMBL" id="PNBA02000010">
    <property type="protein sequence ID" value="KAG6410270.1"/>
    <property type="molecule type" value="Genomic_DNA"/>
</dbReference>
<reference evidence="4" key="1">
    <citation type="submission" date="2018-01" db="EMBL/GenBank/DDBJ databases">
        <authorList>
            <person name="Mao J.F."/>
        </authorList>
    </citation>
    <scope>NUCLEOTIDE SEQUENCE</scope>
    <source>
        <strain evidence="4">Huo1</strain>
        <tissue evidence="4">Leaf</tissue>
    </source>
</reference>
<keyword evidence="5" id="KW-1185">Reference proteome</keyword>
<evidence type="ECO:0000256" key="1">
    <source>
        <dbReference type="ARBA" id="ARBA00006108"/>
    </source>
</evidence>
<name>A0A8X8XDK6_SALSN</name>
<protein>
    <recommendedName>
        <fullName evidence="3">Vesicle transport v-SNARE N-terminal domain-containing protein</fullName>
    </recommendedName>
</protein>
<dbReference type="InterPro" id="IPR038407">
    <property type="entry name" value="v-SNARE_N_sf"/>
</dbReference>
<evidence type="ECO:0000259" key="3">
    <source>
        <dbReference type="Pfam" id="PF05008"/>
    </source>
</evidence>
<dbReference type="Proteomes" id="UP000298416">
    <property type="component" value="Unassembled WGS sequence"/>
</dbReference>
<dbReference type="GO" id="GO:0006886">
    <property type="term" value="P:intracellular protein transport"/>
    <property type="evidence" value="ECO:0007669"/>
    <property type="project" value="InterPro"/>
</dbReference>
<evidence type="ECO:0000256" key="2">
    <source>
        <dbReference type="ARBA" id="ARBA00022927"/>
    </source>
</evidence>